<feature type="modified residue" description="Phosphohistidine" evidence="1">
    <location>
        <position position="55"/>
    </location>
</feature>
<evidence type="ECO:0000259" key="2">
    <source>
        <dbReference type="PROSITE" id="PS50894"/>
    </source>
</evidence>
<evidence type="ECO:0000313" key="3">
    <source>
        <dbReference type="EMBL" id="QEN04895.1"/>
    </source>
</evidence>
<dbReference type="GO" id="GO:0004672">
    <property type="term" value="F:protein kinase activity"/>
    <property type="evidence" value="ECO:0007669"/>
    <property type="project" value="UniProtKB-ARBA"/>
</dbReference>
<accession>A0A5C1QA06</accession>
<dbReference type="Proteomes" id="UP000323824">
    <property type="component" value="Chromosome"/>
</dbReference>
<dbReference type="SUPFAM" id="SSF47226">
    <property type="entry name" value="Histidine-containing phosphotransfer domain, HPT domain"/>
    <property type="match status" value="1"/>
</dbReference>
<dbReference type="Gene3D" id="1.20.120.160">
    <property type="entry name" value="HPT domain"/>
    <property type="match status" value="1"/>
</dbReference>
<dbReference type="Pfam" id="PF01627">
    <property type="entry name" value="Hpt"/>
    <property type="match status" value="1"/>
</dbReference>
<keyword evidence="4" id="KW-1185">Reference proteome</keyword>
<keyword evidence="1" id="KW-0597">Phosphoprotein</keyword>
<dbReference type="GO" id="GO:0000160">
    <property type="term" value="P:phosphorelay signal transduction system"/>
    <property type="evidence" value="ECO:0007669"/>
    <property type="project" value="InterPro"/>
</dbReference>
<reference evidence="3 4" key="1">
    <citation type="submission" date="2019-02" db="EMBL/GenBank/DDBJ databases">
        <authorList>
            <person name="Fomenkov A."/>
            <person name="Dubinina G."/>
            <person name="Grabovich M."/>
            <person name="Vincze T."/>
            <person name="Roberts R.J."/>
        </authorList>
    </citation>
    <scope>NUCLEOTIDE SEQUENCE [LARGE SCALE GENOMIC DNA]</scope>
    <source>
        <strain evidence="3 4">P</strain>
    </source>
</reference>
<dbReference type="CDD" id="cd00088">
    <property type="entry name" value="HPT"/>
    <property type="match status" value="1"/>
</dbReference>
<dbReference type="SMART" id="SM00073">
    <property type="entry name" value="HPT"/>
    <property type="match status" value="1"/>
</dbReference>
<dbReference type="RefSeq" id="WP_149568136.1">
    <property type="nucleotide sequence ID" value="NZ_CP035807.1"/>
</dbReference>
<dbReference type="InterPro" id="IPR008207">
    <property type="entry name" value="Sig_transdc_His_kin_Hpt_dom"/>
</dbReference>
<feature type="domain" description="HPt" evidence="2">
    <location>
        <begin position="16"/>
        <end position="109"/>
    </location>
</feature>
<dbReference type="AlphaFoldDB" id="A0A5C1QA06"/>
<gene>
    <name evidence="3" type="ORF">EW093_09310</name>
</gene>
<dbReference type="InterPro" id="IPR036641">
    <property type="entry name" value="HPT_dom_sf"/>
</dbReference>
<dbReference type="KEGG" id="sper:EW093_09310"/>
<protein>
    <submittedName>
        <fullName evidence="3">Hpt domain-containing protein</fullName>
    </submittedName>
</protein>
<sequence>MLLFDFESALDRFMGEKDILLEVLTPYLENLNNLLEKLSSLKQPFDFDQLRQIAHSIKGSSLNLDIVPLGKAAEELEDLAYNRIEKGIQVKIDRVKDLAAQTESELQKYITL</sequence>
<dbReference type="OrthoDB" id="9131849at2"/>
<proteinExistence type="predicted"/>
<evidence type="ECO:0000313" key="4">
    <source>
        <dbReference type="Proteomes" id="UP000323824"/>
    </source>
</evidence>
<organism evidence="3 4">
    <name type="scientific">Thiospirochaeta perfilievii</name>
    <dbReference type="NCBI Taxonomy" id="252967"/>
    <lineage>
        <taxon>Bacteria</taxon>
        <taxon>Pseudomonadati</taxon>
        <taxon>Spirochaetota</taxon>
        <taxon>Spirochaetia</taxon>
        <taxon>Spirochaetales</taxon>
        <taxon>Spirochaetaceae</taxon>
        <taxon>Thiospirochaeta</taxon>
    </lineage>
</organism>
<name>A0A5C1QA06_9SPIO</name>
<dbReference type="EMBL" id="CP035807">
    <property type="protein sequence ID" value="QEN04895.1"/>
    <property type="molecule type" value="Genomic_DNA"/>
</dbReference>
<reference evidence="3 4" key="2">
    <citation type="submission" date="2019-09" db="EMBL/GenBank/DDBJ databases">
        <title>Complete Genome Sequence and Methylome Analysis of free living Spirochaetas.</title>
        <authorList>
            <person name="Leshcheva N."/>
            <person name="Mikheeva N."/>
        </authorList>
    </citation>
    <scope>NUCLEOTIDE SEQUENCE [LARGE SCALE GENOMIC DNA]</scope>
    <source>
        <strain evidence="3 4">P</strain>
    </source>
</reference>
<evidence type="ECO:0000256" key="1">
    <source>
        <dbReference type="PROSITE-ProRule" id="PRU00110"/>
    </source>
</evidence>
<dbReference type="PROSITE" id="PS50894">
    <property type="entry name" value="HPT"/>
    <property type="match status" value="1"/>
</dbReference>